<evidence type="ECO:0000313" key="1">
    <source>
        <dbReference type="EMBL" id="VDK32866.1"/>
    </source>
</evidence>
<accession>A0A3P6P0J1</accession>
<dbReference type="Proteomes" id="UP000281553">
    <property type="component" value="Unassembled WGS sequence"/>
</dbReference>
<sequence>MRRHDKIPIGTSPNPDARFSRAYIRIVGPDCSYLLIHADRFIWGPEANPMPDVKAFLSSWVFPLWRLLRPAPGTCN</sequence>
<gene>
    <name evidence="1" type="ORF">DILT_LOCUS451</name>
</gene>
<name>A0A3P6P0J1_DIBLA</name>
<organism evidence="1 2">
    <name type="scientific">Dibothriocephalus latus</name>
    <name type="common">Fish tapeworm</name>
    <name type="synonym">Diphyllobothrium latum</name>
    <dbReference type="NCBI Taxonomy" id="60516"/>
    <lineage>
        <taxon>Eukaryota</taxon>
        <taxon>Metazoa</taxon>
        <taxon>Spiralia</taxon>
        <taxon>Lophotrochozoa</taxon>
        <taxon>Platyhelminthes</taxon>
        <taxon>Cestoda</taxon>
        <taxon>Eucestoda</taxon>
        <taxon>Diphyllobothriidea</taxon>
        <taxon>Diphyllobothriidae</taxon>
        <taxon>Dibothriocephalus</taxon>
    </lineage>
</organism>
<proteinExistence type="predicted"/>
<dbReference type="EMBL" id="UYRU01001908">
    <property type="protein sequence ID" value="VDK32866.1"/>
    <property type="molecule type" value="Genomic_DNA"/>
</dbReference>
<protein>
    <submittedName>
        <fullName evidence="1">Uncharacterized protein</fullName>
    </submittedName>
</protein>
<dbReference type="AlphaFoldDB" id="A0A3P6P0J1"/>
<keyword evidence="2" id="KW-1185">Reference proteome</keyword>
<evidence type="ECO:0000313" key="2">
    <source>
        <dbReference type="Proteomes" id="UP000281553"/>
    </source>
</evidence>
<reference evidence="1 2" key="1">
    <citation type="submission" date="2018-11" db="EMBL/GenBank/DDBJ databases">
        <authorList>
            <consortium name="Pathogen Informatics"/>
        </authorList>
    </citation>
    <scope>NUCLEOTIDE SEQUENCE [LARGE SCALE GENOMIC DNA]</scope>
</reference>